<evidence type="ECO:0000313" key="1">
    <source>
        <dbReference type="EMBL" id="QEC68791.1"/>
    </source>
</evidence>
<organism evidence="1 2">
    <name type="scientific">Panacibacter ginsenosidivorans</name>
    <dbReference type="NCBI Taxonomy" id="1813871"/>
    <lineage>
        <taxon>Bacteria</taxon>
        <taxon>Pseudomonadati</taxon>
        <taxon>Bacteroidota</taxon>
        <taxon>Chitinophagia</taxon>
        <taxon>Chitinophagales</taxon>
        <taxon>Chitinophagaceae</taxon>
        <taxon>Panacibacter</taxon>
    </lineage>
</organism>
<reference evidence="1 2" key="1">
    <citation type="journal article" date="2016" name="Int. J. Syst. Evol. Microbiol.">
        <title>Panacibacter ginsenosidivorans gen. nov., sp. nov., with ginsenoside converting activity isolated from soil of a ginseng field.</title>
        <authorList>
            <person name="Siddiqi M.Z."/>
            <person name="Muhammad Shafi S."/>
            <person name="Choi K.D."/>
            <person name="Im W.T."/>
        </authorList>
    </citation>
    <scope>NUCLEOTIDE SEQUENCE [LARGE SCALE GENOMIC DNA]</scope>
    <source>
        <strain evidence="1 2">Gsoil1550</strain>
    </source>
</reference>
<gene>
    <name evidence="1" type="ORF">FRZ67_16300</name>
</gene>
<dbReference type="RefSeq" id="WP_147191169.1">
    <property type="nucleotide sequence ID" value="NZ_CP042435.1"/>
</dbReference>
<name>A0A5B8VCW0_9BACT</name>
<evidence type="ECO:0000313" key="2">
    <source>
        <dbReference type="Proteomes" id="UP000321533"/>
    </source>
</evidence>
<accession>A0A5B8VCW0</accession>
<keyword evidence="2" id="KW-1185">Reference proteome</keyword>
<sequence>MILAVLTISLVISGIVIYSSIKGAIALDENFNPVKENIETEHLGKPKSRSRTMIFLDFSRSRNIA</sequence>
<dbReference type="Proteomes" id="UP000321533">
    <property type="component" value="Chromosome"/>
</dbReference>
<dbReference type="EMBL" id="CP042435">
    <property type="protein sequence ID" value="QEC68791.1"/>
    <property type="molecule type" value="Genomic_DNA"/>
</dbReference>
<protein>
    <submittedName>
        <fullName evidence="1">Uncharacterized protein</fullName>
    </submittedName>
</protein>
<proteinExistence type="predicted"/>
<dbReference type="KEGG" id="pgin:FRZ67_16300"/>
<dbReference type="AlphaFoldDB" id="A0A5B8VCW0"/>